<dbReference type="PROSITE" id="PS50885">
    <property type="entry name" value="HAMP"/>
    <property type="match status" value="1"/>
</dbReference>
<keyword evidence="4" id="KW-1003">Cell membrane</keyword>
<dbReference type="Pfam" id="PF00512">
    <property type="entry name" value="HisKA"/>
    <property type="match status" value="1"/>
</dbReference>
<dbReference type="FunFam" id="1.10.287.130:FF:000001">
    <property type="entry name" value="Two-component sensor histidine kinase"/>
    <property type="match status" value="1"/>
</dbReference>
<dbReference type="GO" id="GO:0000155">
    <property type="term" value="F:phosphorelay sensor kinase activity"/>
    <property type="evidence" value="ECO:0007669"/>
    <property type="project" value="InterPro"/>
</dbReference>
<keyword evidence="7 15" id="KW-0812">Transmembrane</keyword>
<dbReference type="SMART" id="SM00388">
    <property type="entry name" value="HisKA"/>
    <property type="match status" value="1"/>
</dbReference>
<dbReference type="InterPro" id="IPR036097">
    <property type="entry name" value="HisK_dim/P_sf"/>
</dbReference>
<dbReference type="SUPFAM" id="SSF47384">
    <property type="entry name" value="Homodimeric domain of signal transducing histidine kinase"/>
    <property type="match status" value="1"/>
</dbReference>
<evidence type="ECO:0000256" key="6">
    <source>
        <dbReference type="ARBA" id="ARBA00022679"/>
    </source>
</evidence>
<reference evidence="18" key="1">
    <citation type="submission" date="2021-03" db="EMBL/GenBank/DDBJ databases">
        <title>Antimicrobial resistance genes in bacteria isolated from Japanese honey, and their potential for conferring macrolide and lincosamide resistance in the American foulbrood pathogen Paenibacillus larvae.</title>
        <authorList>
            <person name="Okamoto M."/>
            <person name="Kumagai M."/>
            <person name="Kanamori H."/>
            <person name="Takamatsu D."/>
        </authorList>
    </citation>
    <scope>NUCLEOTIDE SEQUENCE</scope>
    <source>
        <strain evidence="18">J27TS8</strain>
    </source>
</reference>
<dbReference type="InterPro" id="IPR036890">
    <property type="entry name" value="HATPase_C_sf"/>
</dbReference>
<proteinExistence type="predicted"/>
<dbReference type="Pfam" id="PF02518">
    <property type="entry name" value="HATPase_c"/>
    <property type="match status" value="1"/>
</dbReference>
<evidence type="ECO:0000256" key="3">
    <source>
        <dbReference type="ARBA" id="ARBA00012438"/>
    </source>
</evidence>
<dbReference type="Gene3D" id="3.30.565.10">
    <property type="entry name" value="Histidine kinase-like ATPase, C-terminal domain"/>
    <property type="match status" value="1"/>
</dbReference>
<gene>
    <name evidence="18" type="ORF">J27TS8_19190</name>
</gene>
<keyword evidence="6" id="KW-0808">Transferase</keyword>
<dbReference type="PANTHER" id="PTHR45528:SF10">
    <property type="entry name" value="METHYL-ACCEPTING CHEMOTAXIS PROTEIN"/>
    <property type="match status" value="1"/>
</dbReference>
<accession>A0A920BTT3</accession>
<dbReference type="InterPro" id="IPR004358">
    <property type="entry name" value="Sig_transdc_His_kin-like_C"/>
</dbReference>
<evidence type="ECO:0000313" key="18">
    <source>
        <dbReference type="EMBL" id="GIN61926.1"/>
    </source>
</evidence>
<comment type="subcellular location">
    <subcellularLocation>
        <location evidence="2">Cell membrane</location>
        <topology evidence="2">Multi-pass membrane protein</topology>
    </subcellularLocation>
</comment>
<dbReference type="OrthoDB" id="9786919at2"/>
<keyword evidence="9 18" id="KW-0418">Kinase</keyword>
<keyword evidence="10" id="KW-0067">ATP-binding</keyword>
<feature type="domain" description="Histidine kinase" evidence="16">
    <location>
        <begin position="267"/>
        <end position="480"/>
    </location>
</feature>
<evidence type="ECO:0000259" key="17">
    <source>
        <dbReference type="PROSITE" id="PS50885"/>
    </source>
</evidence>
<dbReference type="CDD" id="cd06225">
    <property type="entry name" value="HAMP"/>
    <property type="match status" value="1"/>
</dbReference>
<dbReference type="PANTHER" id="PTHR45528">
    <property type="entry name" value="SENSOR HISTIDINE KINASE CPXA"/>
    <property type="match status" value="1"/>
</dbReference>
<evidence type="ECO:0000313" key="19">
    <source>
        <dbReference type="Proteomes" id="UP000682111"/>
    </source>
</evidence>
<dbReference type="GO" id="GO:0005886">
    <property type="term" value="C:plasma membrane"/>
    <property type="evidence" value="ECO:0007669"/>
    <property type="project" value="UniProtKB-SubCell"/>
</dbReference>
<organism evidence="18 19">
    <name type="scientific">Robertmurraya siralis</name>
    <dbReference type="NCBI Taxonomy" id="77777"/>
    <lineage>
        <taxon>Bacteria</taxon>
        <taxon>Bacillati</taxon>
        <taxon>Bacillota</taxon>
        <taxon>Bacilli</taxon>
        <taxon>Bacillales</taxon>
        <taxon>Bacillaceae</taxon>
        <taxon>Robertmurraya</taxon>
    </lineage>
</organism>
<dbReference type="Pfam" id="PF00672">
    <property type="entry name" value="HAMP"/>
    <property type="match status" value="1"/>
</dbReference>
<dbReference type="InterPro" id="IPR050398">
    <property type="entry name" value="HssS/ArlS-like"/>
</dbReference>
<dbReference type="SMART" id="SM00304">
    <property type="entry name" value="HAMP"/>
    <property type="match status" value="1"/>
</dbReference>
<dbReference type="SUPFAM" id="SSF158472">
    <property type="entry name" value="HAMP domain-like"/>
    <property type="match status" value="1"/>
</dbReference>
<feature type="transmembrane region" description="Helical" evidence="15">
    <location>
        <begin position="172"/>
        <end position="191"/>
    </location>
</feature>
<dbReference type="GO" id="GO:0005524">
    <property type="term" value="F:ATP binding"/>
    <property type="evidence" value="ECO:0007669"/>
    <property type="project" value="UniProtKB-KW"/>
</dbReference>
<evidence type="ECO:0000256" key="4">
    <source>
        <dbReference type="ARBA" id="ARBA00022475"/>
    </source>
</evidence>
<dbReference type="SUPFAM" id="SSF55874">
    <property type="entry name" value="ATPase domain of HSP90 chaperone/DNA topoisomerase II/histidine kinase"/>
    <property type="match status" value="1"/>
</dbReference>
<dbReference type="CDD" id="cd00082">
    <property type="entry name" value="HisKA"/>
    <property type="match status" value="1"/>
</dbReference>
<keyword evidence="19" id="KW-1185">Reference proteome</keyword>
<keyword evidence="5" id="KW-0597">Phosphoprotein</keyword>
<name>A0A920BTT3_9BACI</name>
<feature type="domain" description="HAMP" evidence="17">
    <location>
        <begin position="193"/>
        <end position="245"/>
    </location>
</feature>
<evidence type="ECO:0000256" key="7">
    <source>
        <dbReference type="ARBA" id="ARBA00022692"/>
    </source>
</evidence>
<dbReference type="InterPro" id="IPR003661">
    <property type="entry name" value="HisK_dim/P_dom"/>
</dbReference>
<comment type="catalytic activity">
    <reaction evidence="1">
        <text>ATP + protein L-histidine = ADP + protein N-phospho-L-histidine.</text>
        <dbReference type="EC" id="2.7.13.3"/>
    </reaction>
</comment>
<dbReference type="Proteomes" id="UP000682111">
    <property type="component" value="Unassembled WGS sequence"/>
</dbReference>
<evidence type="ECO:0000256" key="11">
    <source>
        <dbReference type="ARBA" id="ARBA00022989"/>
    </source>
</evidence>
<dbReference type="RefSeq" id="WP_095314616.1">
    <property type="nucleotide sequence ID" value="NZ_BORC01000003.1"/>
</dbReference>
<evidence type="ECO:0000256" key="1">
    <source>
        <dbReference type="ARBA" id="ARBA00000085"/>
    </source>
</evidence>
<evidence type="ECO:0000256" key="8">
    <source>
        <dbReference type="ARBA" id="ARBA00022741"/>
    </source>
</evidence>
<dbReference type="InterPro" id="IPR005467">
    <property type="entry name" value="His_kinase_dom"/>
</dbReference>
<dbReference type="Gene3D" id="6.10.340.10">
    <property type="match status" value="1"/>
</dbReference>
<evidence type="ECO:0000256" key="10">
    <source>
        <dbReference type="ARBA" id="ARBA00022840"/>
    </source>
</evidence>
<evidence type="ECO:0000256" key="13">
    <source>
        <dbReference type="ARBA" id="ARBA00023136"/>
    </source>
</evidence>
<dbReference type="Gene3D" id="1.10.287.130">
    <property type="match status" value="1"/>
</dbReference>
<dbReference type="EMBL" id="BORC01000003">
    <property type="protein sequence ID" value="GIN61926.1"/>
    <property type="molecule type" value="Genomic_DNA"/>
</dbReference>
<comment type="caution">
    <text evidence="18">The sequence shown here is derived from an EMBL/GenBank/DDBJ whole genome shotgun (WGS) entry which is preliminary data.</text>
</comment>
<feature type="coiled-coil region" evidence="14">
    <location>
        <begin position="237"/>
        <end position="267"/>
    </location>
</feature>
<dbReference type="SMART" id="SM00387">
    <property type="entry name" value="HATPase_c"/>
    <property type="match status" value="1"/>
</dbReference>
<evidence type="ECO:0000256" key="14">
    <source>
        <dbReference type="SAM" id="Coils"/>
    </source>
</evidence>
<evidence type="ECO:0000256" key="12">
    <source>
        <dbReference type="ARBA" id="ARBA00023012"/>
    </source>
</evidence>
<dbReference type="AlphaFoldDB" id="A0A920BTT3"/>
<keyword evidence="8" id="KW-0547">Nucleotide-binding</keyword>
<dbReference type="EC" id="2.7.13.3" evidence="3"/>
<protein>
    <recommendedName>
        <fullName evidence="3">histidine kinase</fullName>
        <ecNumber evidence="3">2.7.13.3</ecNumber>
    </recommendedName>
</protein>
<evidence type="ECO:0000256" key="9">
    <source>
        <dbReference type="ARBA" id="ARBA00022777"/>
    </source>
</evidence>
<dbReference type="InterPro" id="IPR003660">
    <property type="entry name" value="HAMP_dom"/>
</dbReference>
<keyword evidence="14" id="KW-0175">Coiled coil</keyword>
<keyword evidence="11 15" id="KW-1133">Transmembrane helix</keyword>
<dbReference type="InterPro" id="IPR003594">
    <property type="entry name" value="HATPase_dom"/>
</dbReference>
<sequence length="485" mass="55508">MFRTIKAKFIIGFFVIFVLSFLVLNQTVKETIWSNNQKVVTSDLVDLKKNSIVYVRQAFLINHYKSNELYFSDMATDMVNDLTHSTGSNVSVYSVDGELLASSDEAAFLKKSDEDLKEAISGNTAYHIIYDRSKAEALFSYPVVIDGTKVGILRFSKDFSLLYKQSGEIVDFIFYIALAIFAVAYLFSYILSRNITIPLTKLTEASSDIKKGNLDVDINFHRKDEIGQLAVNFNEMISRIKDQISTIEKDRDQLKELNEQEKRFYDNITHELKTPLTSILGYAEMIKEKGESDQKFFNKGMNHIIEESRRLHNLVLKLLEISRSSSINQKFDRVDAGGILKDVCESMSFRAERYKKRIQAEIEENLYVYGQADRLRQLFINLLDNAIKYSSANSEIMVEAKAVEEKIHLIFKNPSPPFEDVQYSKLFQPHYSASNQTTEKGSMGLGLSIVKAIVEEHKGAIKMFYEENQTIVAMEINRLGEEEPS</sequence>
<dbReference type="PROSITE" id="PS50109">
    <property type="entry name" value="HIS_KIN"/>
    <property type="match status" value="1"/>
</dbReference>
<keyword evidence="13 15" id="KW-0472">Membrane</keyword>
<evidence type="ECO:0000256" key="15">
    <source>
        <dbReference type="SAM" id="Phobius"/>
    </source>
</evidence>
<evidence type="ECO:0000256" key="2">
    <source>
        <dbReference type="ARBA" id="ARBA00004651"/>
    </source>
</evidence>
<evidence type="ECO:0000259" key="16">
    <source>
        <dbReference type="PROSITE" id="PS50109"/>
    </source>
</evidence>
<keyword evidence="12" id="KW-0902">Two-component regulatory system</keyword>
<evidence type="ECO:0000256" key="5">
    <source>
        <dbReference type="ARBA" id="ARBA00022553"/>
    </source>
</evidence>
<dbReference type="PRINTS" id="PR00344">
    <property type="entry name" value="BCTRLSENSOR"/>
</dbReference>